<feature type="non-terminal residue" evidence="9">
    <location>
        <position position="1"/>
    </location>
</feature>
<evidence type="ECO:0000256" key="4">
    <source>
        <dbReference type="ARBA" id="ARBA00022454"/>
    </source>
</evidence>
<dbReference type="Proteomes" id="UP000736164">
    <property type="component" value="Unassembled WGS sequence"/>
</dbReference>
<dbReference type="AlphaFoldDB" id="A0A8J7NWG1"/>
<dbReference type="PANTHER" id="PTHR14401">
    <property type="entry name" value="CENTROMERE PROTEIN K"/>
    <property type="match status" value="1"/>
</dbReference>
<comment type="similarity">
    <text evidence="3">Belongs to the CENP-K/MCM22 family.</text>
</comment>
<protein>
    <submittedName>
        <fullName evidence="9">CENPK protein</fullName>
    </submittedName>
</protein>
<dbReference type="GO" id="GO:0000775">
    <property type="term" value="C:chromosome, centromeric region"/>
    <property type="evidence" value="ECO:0007669"/>
    <property type="project" value="UniProtKB-SubCell"/>
</dbReference>
<dbReference type="InterPro" id="IPR020993">
    <property type="entry name" value="Centromere_CenpK"/>
</dbReference>
<reference evidence="9" key="1">
    <citation type="journal article" date="2021" name="Cell">
        <title>Tracing the genetic footprints of vertebrate landing in non-teleost ray-finned fishes.</title>
        <authorList>
            <person name="Bi X."/>
            <person name="Wang K."/>
            <person name="Yang L."/>
            <person name="Pan H."/>
            <person name="Jiang H."/>
            <person name="Wei Q."/>
            <person name="Fang M."/>
            <person name="Yu H."/>
            <person name="Zhu C."/>
            <person name="Cai Y."/>
            <person name="He Y."/>
            <person name="Gan X."/>
            <person name="Zeng H."/>
            <person name="Yu D."/>
            <person name="Zhu Y."/>
            <person name="Jiang H."/>
            <person name="Qiu Q."/>
            <person name="Yang H."/>
            <person name="Zhang Y.E."/>
            <person name="Wang W."/>
            <person name="Zhu M."/>
            <person name="He S."/>
            <person name="Zhang G."/>
        </authorList>
    </citation>
    <scope>NUCLEOTIDE SEQUENCE</scope>
    <source>
        <strain evidence="9">Allg_001</strain>
    </source>
</reference>
<gene>
    <name evidence="9" type="primary">Cenpk</name>
    <name evidence="9" type="ORF">GTO95_0002388</name>
</gene>
<evidence type="ECO:0000256" key="1">
    <source>
        <dbReference type="ARBA" id="ARBA00004123"/>
    </source>
</evidence>
<evidence type="ECO:0000256" key="2">
    <source>
        <dbReference type="ARBA" id="ARBA00004584"/>
    </source>
</evidence>
<name>A0A8J7NWG1_ATRSP</name>
<evidence type="ECO:0000313" key="10">
    <source>
        <dbReference type="Proteomes" id="UP000736164"/>
    </source>
</evidence>
<accession>A0A8J7NWG1</accession>
<proteinExistence type="inferred from homology"/>
<sequence length="286" mass="32815">MNTEELLQNAKALAKRMSVYQGSLAPDIPAGALCSDSATDELLGVCEEQWKKLEQVQEKISLVGAEALQDTEKQVLQAKALSAELKKWADREPELLPKNHEVLVAVGMEELQRVNRELEMVLSCCQAKNEKLKQDVKSEQKWLEEQEELLNAATDRAKELQMEISRSSEAKAVQETKRKIQKIKAYQENLLETFSDFLAEHFPVPQQQANENKKKKVFSLEPTVELISLHDILELLMNKLFESPHDPYITIDETFWPPYTEMLLRHGIALRHPEDSSKIRLEAFHQ</sequence>
<dbReference type="EMBL" id="JAAWVO010052652">
    <property type="protein sequence ID" value="MBN3320840.1"/>
    <property type="molecule type" value="Genomic_DNA"/>
</dbReference>
<dbReference type="GO" id="GO:0000070">
    <property type="term" value="P:mitotic sister chromatid segregation"/>
    <property type="evidence" value="ECO:0007669"/>
    <property type="project" value="TreeGrafter"/>
</dbReference>
<evidence type="ECO:0000256" key="8">
    <source>
        <dbReference type="SAM" id="Coils"/>
    </source>
</evidence>
<evidence type="ECO:0000256" key="7">
    <source>
        <dbReference type="ARBA" id="ARBA00023328"/>
    </source>
</evidence>
<keyword evidence="6" id="KW-0539">Nucleus</keyword>
<feature type="non-terminal residue" evidence="9">
    <location>
        <position position="286"/>
    </location>
</feature>
<comment type="subcellular location">
    <subcellularLocation>
        <location evidence="2">Chromosome</location>
        <location evidence="2">Centromere</location>
    </subcellularLocation>
    <subcellularLocation>
        <location evidence="1">Nucleus</location>
    </subcellularLocation>
</comment>
<organism evidence="9 10">
    <name type="scientific">Atractosteus spatula</name>
    <name type="common">Alligator gar</name>
    <name type="synonym">Lepisosteus spatula</name>
    <dbReference type="NCBI Taxonomy" id="7917"/>
    <lineage>
        <taxon>Eukaryota</taxon>
        <taxon>Metazoa</taxon>
        <taxon>Chordata</taxon>
        <taxon>Craniata</taxon>
        <taxon>Vertebrata</taxon>
        <taxon>Euteleostomi</taxon>
        <taxon>Actinopterygii</taxon>
        <taxon>Neopterygii</taxon>
        <taxon>Holostei</taxon>
        <taxon>Semionotiformes</taxon>
        <taxon>Lepisosteidae</taxon>
        <taxon>Atractosteus</taxon>
    </lineage>
</organism>
<dbReference type="Pfam" id="PF11802">
    <property type="entry name" value="CENP-K"/>
    <property type="match status" value="1"/>
</dbReference>
<keyword evidence="4" id="KW-0158">Chromosome</keyword>
<evidence type="ECO:0000256" key="3">
    <source>
        <dbReference type="ARBA" id="ARBA00005795"/>
    </source>
</evidence>
<keyword evidence="10" id="KW-1185">Reference proteome</keyword>
<keyword evidence="7" id="KW-0137">Centromere</keyword>
<dbReference type="GO" id="GO:0051382">
    <property type="term" value="P:kinetochore assembly"/>
    <property type="evidence" value="ECO:0007669"/>
    <property type="project" value="InterPro"/>
</dbReference>
<feature type="coiled-coil region" evidence="8">
    <location>
        <begin position="108"/>
        <end position="170"/>
    </location>
</feature>
<evidence type="ECO:0000256" key="6">
    <source>
        <dbReference type="ARBA" id="ARBA00023242"/>
    </source>
</evidence>
<evidence type="ECO:0000256" key="5">
    <source>
        <dbReference type="ARBA" id="ARBA00023054"/>
    </source>
</evidence>
<dbReference type="GO" id="GO:0005634">
    <property type="term" value="C:nucleus"/>
    <property type="evidence" value="ECO:0007669"/>
    <property type="project" value="UniProtKB-SubCell"/>
</dbReference>
<dbReference type="PANTHER" id="PTHR14401:SF6">
    <property type="entry name" value="CENTROMERE PROTEIN K"/>
    <property type="match status" value="1"/>
</dbReference>
<comment type="caution">
    <text evidence="9">The sequence shown here is derived from an EMBL/GenBank/DDBJ whole genome shotgun (WGS) entry which is preliminary data.</text>
</comment>
<evidence type="ECO:0000313" key="9">
    <source>
        <dbReference type="EMBL" id="MBN3320840.1"/>
    </source>
</evidence>
<keyword evidence="5 8" id="KW-0175">Coiled coil</keyword>